<dbReference type="AlphaFoldDB" id="A0A803RAC8"/>
<dbReference type="Gramene" id="novel_model_69_5bd9a17a">
    <property type="protein sequence ID" value="cds.novel_model_69_5bd9a17a"/>
    <property type="gene ID" value="novel_gene_38_5bd9a17a"/>
</dbReference>
<proteinExistence type="predicted"/>
<dbReference type="EMBL" id="UZAU01000086">
    <property type="status" value="NOT_ANNOTATED_CDS"/>
    <property type="molecule type" value="Genomic_DNA"/>
</dbReference>
<dbReference type="Proteomes" id="UP000596661">
    <property type="component" value="Chromosome 2"/>
</dbReference>
<evidence type="ECO:0000313" key="1">
    <source>
        <dbReference type="EnsemblPlants" id="cds.novel_model_69_5bd9a17a"/>
    </source>
</evidence>
<reference evidence="1" key="1">
    <citation type="submission" date="2018-11" db="EMBL/GenBank/DDBJ databases">
        <authorList>
            <person name="Grassa J C."/>
        </authorList>
    </citation>
    <scope>NUCLEOTIDE SEQUENCE [LARGE SCALE GENOMIC DNA]</scope>
</reference>
<accession>A0A803RAC8</accession>
<name>A0A803RAC8_CANSA</name>
<keyword evidence="2" id="KW-1185">Reference proteome</keyword>
<sequence length="61" mass="6773">MLIFQSPVTETQNIVKLTDRMWVRLLASTNQPSFVDCNDISQGRVSGETNNVISSTKISNS</sequence>
<organism evidence="1 2">
    <name type="scientific">Cannabis sativa</name>
    <name type="common">Hemp</name>
    <name type="synonym">Marijuana</name>
    <dbReference type="NCBI Taxonomy" id="3483"/>
    <lineage>
        <taxon>Eukaryota</taxon>
        <taxon>Viridiplantae</taxon>
        <taxon>Streptophyta</taxon>
        <taxon>Embryophyta</taxon>
        <taxon>Tracheophyta</taxon>
        <taxon>Spermatophyta</taxon>
        <taxon>Magnoliopsida</taxon>
        <taxon>eudicotyledons</taxon>
        <taxon>Gunneridae</taxon>
        <taxon>Pentapetalae</taxon>
        <taxon>rosids</taxon>
        <taxon>fabids</taxon>
        <taxon>Rosales</taxon>
        <taxon>Cannabaceae</taxon>
        <taxon>Cannabis</taxon>
    </lineage>
</organism>
<reference evidence="1" key="2">
    <citation type="submission" date="2021-03" db="UniProtKB">
        <authorList>
            <consortium name="EnsemblPlants"/>
        </authorList>
    </citation>
    <scope>IDENTIFICATION</scope>
</reference>
<protein>
    <submittedName>
        <fullName evidence="1">Uncharacterized protein</fullName>
    </submittedName>
</protein>
<dbReference type="EnsemblPlants" id="novel_model_69_5bd9a17a">
    <property type="protein sequence ID" value="cds.novel_model_69_5bd9a17a"/>
    <property type="gene ID" value="novel_gene_38_5bd9a17a"/>
</dbReference>
<evidence type="ECO:0000313" key="2">
    <source>
        <dbReference type="Proteomes" id="UP000596661"/>
    </source>
</evidence>